<dbReference type="EMBL" id="CAMXCT020006790">
    <property type="protein sequence ID" value="CAL1173490.1"/>
    <property type="molecule type" value="Genomic_DNA"/>
</dbReference>
<protein>
    <submittedName>
        <fullName evidence="1">Uncharacterized protein</fullName>
    </submittedName>
</protein>
<gene>
    <name evidence="1" type="ORF">C1SCF055_LOCUS44558</name>
</gene>
<dbReference type="EMBL" id="CAMXCT030006790">
    <property type="protein sequence ID" value="CAL4807427.1"/>
    <property type="molecule type" value="Genomic_DNA"/>
</dbReference>
<organism evidence="1">
    <name type="scientific">Cladocopium goreaui</name>
    <dbReference type="NCBI Taxonomy" id="2562237"/>
    <lineage>
        <taxon>Eukaryota</taxon>
        <taxon>Sar</taxon>
        <taxon>Alveolata</taxon>
        <taxon>Dinophyceae</taxon>
        <taxon>Suessiales</taxon>
        <taxon>Symbiodiniaceae</taxon>
        <taxon>Cladocopium</taxon>
    </lineage>
</organism>
<dbReference type="Proteomes" id="UP001152797">
    <property type="component" value="Unassembled WGS sequence"/>
</dbReference>
<name>A0A9P1GSC2_9DINO</name>
<evidence type="ECO:0000313" key="1">
    <source>
        <dbReference type="EMBL" id="CAI4020115.1"/>
    </source>
</evidence>
<dbReference type="EMBL" id="CAMXCT010006790">
    <property type="protein sequence ID" value="CAI4020115.1"/>
    <property type="molecule type" value="Genomic_DNA"/>
</dbReference>
<dbReference type="AlphaFoldDB" id="A0A9P1GSC2"/>
<sequence>MLVVQVAMPFVSGKKQPPVTKTWEVEDVDYTTAKCRAFRPRQKRFRSWPRFHACDMTEFGGFSCNFARHCTSASN</sequence>
<keyword evidence="3" id="KW-1185">Reference proteome</keyword>
<reference evidence="2" key="2">
    <citation type="submission" date="2024-04" db="EMBL/GenBank/DDBJ databases">
        <authorList>
            <person name="Chen Y."/>
            <person name="Shah S."/>
            <person name="Dougan E. K."/>
            <person name="Thang M."/>
            <person name="Chan C."/>
        </authorList>
    </citation>
    <scope>NUCLEOTIDE SEQUENCE [LARGE SCALE GENOMIC DNA]</scope>
</reference>
<proteinExistence type="predicted"/>
<evidence type="ECO:0000313" key="3">
    <source>
        <dbReference type="Proteomes" id="UP001152797"/>
    </source>
</evidence>
<comment type="caution">
    <text evidence="1">The sequence shown here is derived from an EMBL/GenBank/DDBJ whole genome shotgun (WGS) entry which is preliminary data.</text>
</comment>
<evidence type="ECO:0000313" key="2">
    <source>
        <dbReference type="EMBL" id="CAL1173490.1"/>
    </source>
</evidence>
<reference evidence="1" key="1">
    <citation type="submission" date="2022-10" db="EMBL/GenBank/DDBJ databases">
        <authorList>
            <person name="Chen Y."/>
            <person name="Dougan E. K."/>
            <person name="Chan C."/>
            <person name="Rhodes N."/>
            <person name="Thang M."/>
        </authorList>
    </citation>
    <scope>NUCLEOTIDE SEQUENCE</scope>
</reference>
<accession>A0A9P1GSC2</accession>